<dbReference type="PANTHER" id="PTHR43397">
    <property type="entry name" value="ERGOTHIONEINE BIOSYNTHESIS PROTEIN 1"/>
    <property type="match status" value="1"/>
</dbReference>
<dbReference type="PANTHER" id="PTHR43397:SF1">
    <property type="entry name" value="ERGOTHIONEINE BIOSYNTHESIS PROTEIN 1"/>
    <property type="match status" value="1"/>
</dbReference>
<reference evidence="2 3" key="1">
    <citation type="submission" date="2023-01" db="EMBL/GenBank/DDBJ databases">
        <title>Analysis of 21 Apiospora genomes using comparative genomics revels a genus with tremendous synthesis potential of carbohydrate active enzymes and secondary metabolites.</title>
        <authorList>
            <person name="Sorensen T."/>
        </authorList>
    </citation>
    <scope>NUCLEOTIDE SEQUENCE [LARGE SCALE GENOMIC DNA]</scope>
    <source>
        <strain evidence="2 3">CBS 20057</strain>
    </source>
</reference>
<dbReference type="Gene3D" id="3.90.1580.10">
    <property type="entry name" value="paralog of FGE (formylglycine-generating enzyme)"/>
    <property type="match status" value="1"/>
</dbReference>
<name>A0ABR1R543_9PEZI</name>
<dbReference type="InterPro" id="IPR005532">
    <property type="entry name" value="SUMF_dom"/>
</dbReference>
<organism evidence="2 3">
    <name type="scientific">Apiospora marii</name>
    <dbReference type="NCBI Taxonomy" id="335849"/>
    <lineage>
        <taxon>Eukaryota</taxon>
        <taxon>Fungi</taxon>
        <taxon>Dikarya</taxon>
        <taxon>Ascomycota</taxon>
        <taxon>Pezizomycotina</taxon>
        <taxon>Sordariomycetes</taxon>
        <taxon>Xylariomycetidae</taxon>
        <taxon>Amphisphaeriales</taxon>
        <taxon>Apiosporaceae</taxon>
        <taxon>Apiospora</taxon>
    </lineage>
</organism>
<protein>
    <recommendedName>
        <fullName evidence="1">Sulfatase-modifying factor enzyme-like domain-containing protein</fullName>
    </recommendedName>
</protein>
<dbReference type="InterPro" id="IPR016187">
    <property type="entry name" value="CTDL_fold"/>
</dbReference>
<evidence type="ECO:0000313" key="2">
    <source>
        <dbReference type="EMBL" id="KAK7999005.1"/>
    </source>
</evidence>
<feature type="domain" description="Sulfatase-modifying factor enzyme-like" evidence="1">
    <location>
        <begin position="220"/>
        <end position="440"/>
    </location>
</feature>
<comment type="caution">
    <text evidence="2">The sequence shown here is derived from an EMBL/GenBank/DDBJ whole genome shotgun (WGS) entry which is preliminary data.</text>
</comment>
<dbReference type="EMBL" id="JAQQWI010000019">
    <property type="protein sequence ID" value="KAK7999005.1"/>
    <property type="molecule type" value="Genomic_DNA"/>
</dbReference>
<dbReference type="SUPFAM" id="SSF56436">
    <property type="entry name" value="C-type lectin-like"/>
    <property type="match status" value="1"/>
</dbReference>
<evidence type="ECO:0000313" key="3">
    <source>
        <dbReference type="Proteomes" id="UP001396898"/>
    </source>
</evidence>
<sequence length="451" mass="51536">MGSISRHNPYAFPLTVKDYASTPVPSMEEWETMWKAWDMVTTQIIPADALMEQPIPLRNPLKFYVGHIPTLRELICKYSNSEDIHLSRATGTPLTQPASYAEFFERGIDPDVEDPTQCHDHSELPTVWPELSEMLEYREKVKRRIKLQYDTGRAYRDRTIGRALWIGYEHEESNRHQTYRVQISRGWRERRLQKGVENQWFRVPEQGLTIGYEDPESDDGSDRYFAWDNEREPYDVKIPAFEAQARPVSVGEYAAFLVDSGKTDTIPATWVKLNTRADNAKDNEDDNDEPDDIPRIHNAVDTALQEFLEHHGIRTVWGPIPYPKHEWVGGGVRVPTLHEVRSIHEYAAQLSTNTINSSPSNPTNSKNKTMHTDPESIFADLSGANVGLQNFHPVPITHRGDRLCGLGDLGGAWEWTSTVFAPQPGFKPMDIYPGYSGKCTYLRSPQNIDAR</sequence>
<keyword evidence="3" id="KW-1185">Reference proteome</keyword>
<gene>
    <name evidence="2" type="ORF">PG991_014680</name>
</gene>
<accession>A0ABR1R543</accession>
<dbReference type="InterPro" id="IPR051128">
    <property type="entry name" value="EgtD_Methyltrsf_superfamily"/>
</dbReference>
<dbReference type="Pfam" id="PF03781">
    <property type="entry name" value="FGE-sulfatase"/>
    <property type="match status" value="1"/>
</dbReference>
<dbReference type="Proteomes" id="UP001396898">
    <property type="component" value="Unassembled WGS sequence"/>
</dbReference>
<dbReference type="InterPro" id="IPR042095">
    <property type="entry name" value="SUMF_sf"/>
</dbReference>
<evidence type="ECO:0000259" key="1">
    <source>
        <dbReference type="Pfam" id="PF03781"/>
    </source>
</evidence>
<proteinExistence type="predicted"/>